<keyword evidence="11 15" id="KW-0472">Membrane</keyword>
<evidence type="ECO:0000256" key="3">
    <source>
        <dbReference type="ARBA" id="ARBA00012438"/>
    </source>
</evidence>
<dbReference type="SMART" id="SM01079">
    <property type="entry name" value="CHASE"/>
    <property type="match status" value="1"/>
</dbReference>
<dbReference type="InterPro" id="IPR011006">
    <property type="entry name" value="CheY-like_superfamily"/>
</dbReference>
<dbReference type="Pfam" id="PF01627">
    <property type="entry name" value="Hpt"/>
    <property type="match status" value="1"/>
</dbReference>
<evidence type="ECO:0000313" key="23">
    <source>
        <dbReference type="Proteomes" id="UP000075766"/>
    </source>
</evidence>
<feature type="domain" description="Response regulatory" evidence="17">
    <location>
        <begin position="1023"/>
        <end position="1141"/>
    </location>
</feature>
<dbReference type="InterPro" id="IPR035965">
    <property type="entry name" value="PAS-like_dom_sf"/>
</dbReference>
<comment type="catalytic activity">
    <reaction evidence="1">
        <text>ATP + protein L-histidine = ADP + protein N-phospho-L-histidine.</text>
        <dbReference type="EC" id="2.7.13.3"/>
    </reaction>
</comment>
<dbReference type="InterPro" id="IPR006189">
    <property type="entry name" value="CHASE_dom"/>
</dbReference>
<feature type="domain" description="HPt" evidence="21">
    <location>
        <begin position="1179"/>
        <end position="1276"/>
    </location>
</feature>
<feature type="domain" description="PAC" evidence="19">
    <location>
        <begin position="419"/>
        <end position="471"/>
    </location>
</feature>
<evidence type="ECO:0000259" key="21">
    <source>
        <dbReference type="PROSITE" id="PS50894"/>
    </source>
</evidence>
<dbReference type="InterPro" id="IPR036890">
    <property type="entry name" value="HATPase_C_sf"/>
</dbReference>
<dbReference type="PRINTS" id="PR00344">
    <property type="entry name" value="BCTRLSENSOR"/>
</dbReference>
<keyword evidence="6 15" id="KW-0812">Transmembrane</keyword>
<feature type="domain" description="PAC" evidence="19">
    <location>
        <begin position="549"/>
        <end position="601"/>
    </location>
</feature>
<dbReference type="Gene3D" id="1.20.120.160">
    <property type="entry name" value="HPT domain"/>
    <property type="match status" value="1"/>
</dbReference>
<dbReference type="CDD" id="cd16922">
    <property type="entry name" value="HATPase_EvgS-ArcB-TorS-like"/>
    <property type="match status" value="1"/>
</dbReference>
<dbReference type="SUPFAM" id="SSF47226">
    <property type="entry name" value="Histidine-containing phosphotransfer domain, HPT domain"/>
    <property type="match status" value="1"/>
</dbReference>
<dbReference type="SUPFAM" id="SSF55785">
    <property type="entry name" value="PYP-like sensor domain (PAS domain)"/>
    <property type="match status" value="2"/>
</dbReference>
<dbReference type="Gene3D" id="3.30.450.20">
    <property type="entry name" value="PAS domain"/>
    <property type="match status" value="2"/>
</dbReference>
<evidence type="ECO:0000256" key="12">
    <source>
        <dbReference type="PROSITE-ProRule" id="PRU00110"/>
    </source>
</evidence>
<dbReference type="InterPro" id="IPR005467">
    <property type="entry name" value="His_kinase_dom"/>
</dbReference>
<dbReference type="Proteomes" id="UP000075766">
    <property type="component" value="Unassembled WGS sequence"/>
</dbReference>
<dbReference type="PROSITE" id="PS50109">
    <property type="entry name" value="HIS_KIN"/>
    <property type="match status" value="1"/>
</dbReference>
<evidence type="ECO:0000313" key="22">
    <source>
        <dbReference type="EMBL" id="KXX65373.1"/>
    </source>
</evidence>
<comment type="caution">
    <text evidence="22">The sequence shown here is derived from an EMBL/GenBank/DDBJ whole genome shotgun (WGS) entry which is preliminary data.</text>
</comment>
<dbReference type="Pfam" id="PF00072">
    <property type="entry name" value="Response_reg"/>
    <property type="match status" value="2"/>
</dbReference>
<feature type="region of interest" description="Disordered" evidence="14">
    <location>
        <begin position="1144"/>
        <end position="1164"/>
    </location>
</feature>
<keyword evidence="8" id="KW-0067">ATP-binding</keyword>
<dbReference type="NCBIfam" id="TIGR00229">
    <property type="entry name" value="sensory_box"/>
    <property type="match status" value="2"/>
</dbReference>
<dbReference type="PROSITE" id="PS50112">
    <property type="entry name" value="PAS"/>
    <property type="match status" value="1"/>
</dbReference>
<feature type="domain" description="Response regulatory" evidence="17">
    <location>
        <begin position="879"/>
        <end position="997"/>
    </location>
</feature>
<dbReference type="Gene3D" id="2.10.70.100">
    <property type="match status" value="1"/>
</dbReference>
<feature type="domain" description="PAS" evidence="18">
    <location>
        <begin position="346"/>
        <end position="391"/>
    </location>
</feature>
<keyword evidence="5 13" id="KW-0597">Phosphoprotein</keyword>
<evidence type="ECO:0000256" key="8">
    <source>
        <dbReference type="ARBA" id="ARBA00022840"/>
    </source>
</evidence>
<dbReference type="PROSITE" id="PS50839">
    <property type="entry name" value="CHASE"/>
    <property type="match status" value="1"/>
</dbReference>
<evidence type="ECO:0000256" key="10">
    <source>
        <dbReference type="ARBA" id="ARBA00023012"/>
    </source>
</evidence>
<name>A0ABR5VMB2_MARGR</name>
<dbReference type="CDD" id="cd17546">
    <property type="entry name" value="REC_hyHK_CKI1_RcsC-like"/>
    <property type="match status" value="2"/>
</dbReference>
<dbReference type="SMART" id="SM00388">
    <property type="entry name" value="HisKA"/>
    <property type="match status" value="1"/>
</dbReference>
<dbReference type="InterPro" id="IPR000014">
    <property type="entry name" value="PAS"/>
</dbReference>
<feature type="modified residue" description="4-aspartylphosphate" evidence="13">
    <location>
        <position position="1074"/>
    </location>
</feature>
<feature type="transmembrane region" description="Helical" evidence="15">
    <location>
        <begin position="315"/>
        <end position="334"/>
    </location>
</feature>
<feature type="region of interest" description="Disordered" evidence="14">
    <location>
        <begin position="997"/>
        <end position="1019"/>
    </location>
</feature>
<dbReference type="SUPFAM" id="SSF55874">
    <property type="entry name" value="ATPase domain of HSP90 chaperone/DNA topoisomerase II/histidine kinase"/>
    <property type="match status" value="1"/>
</dbReference>
<evidence type="ECO:0000256" key="9">
    <source>
        <dbReference type="ARBA" id="ARBA00022989"/>
    </source>
</evidence>
<dbReference type="PANTHER" id="PTHR45339:SF1">
    <property type="entry name" value="HYBRID SIGNAL TRANSDUCTION HISTIDINE KINASE J"/>
    <property type="match status" value="1"/>
</dbReference>
<evidence type="ECO:0000256" key="11">
    <source>
        <dbReference type="ARBA" id="ARBA00023136"/>
    </source>
</evidence>
<evidence type="ECO:0000256" key="2">
    <source>
        <dbReference type="ARBA" id="ARBA00004651"/>
    </source>
</evidence>
<evidence type="ECO:0000256" key="15">
    <source>
        <dbReference type="SAM" id="Phobius"/>
    </source>
</evidence>
<dbReference type="CDD" id="cd00082">
    <property type="entry name" value="HisKA"/>
    <property type="match status" value="1"/>
</dbReference>
<protein>
    <recommendedName>
        <fullName evidence="3">histidine kinase</fullName>
        <ecNumber evidence="3">2.7.13.3</ecNumber>
    </recommendedName>
</protein>
<keyword evidence="7" id="KW-0547">Nucleotide-binding</keyword>
<dbReference type="InterPro" id="IPR042240">
    <property type="entry name" value="CHASE_sf"/>
</dbReference>
<dbReference type="Pfam" id="PF03924">
    <property type="entry name" value="CHASE"/>
    <property type="match status" value="1"/>
</dbReference>
<dbReference type="Pfam" id="PF02518">
    <property type="entry name" value="HATPase_c"/>
    <property type="match status" value="1"/>
</dbReference>
<dbReference type="InterPro" id="IPR013655">
    <property type="entry name" value="PAS_fold_3"/>
</dbReference>
<feature type="domain" description="Histidine kinase" evidence="16">
    <location>
        <begin position="644"/>
        <end position="865"/>
    </location>
</feature>
<dbReference type="PROSITE" id="PS50110">
    <property type="entry name" value="RESPONSE_REGULATORY"/>
    <property type="match status" value="2"/>
</dbReference>
<dbReference type="InterPro" id="IPR008207">
    <property type="entry name" value="Sig_transdc_His_kin_Hpt_dom"/>
</dbReference>
<dbReference type="InterPro" id="IPR004358">
    <property type="entry name" value="Sig_transdc_His_kin-like_C"/>
</dbReference>
<dbReference type="SUPFAM" id="SSF52172">
    <property type="entry name" value="CheY-like"/>
    <property type="match status" value="2"/>
</dbReference>
<keyword evidence="23" id="KW-1185">Reference proteome</keyword>
<reference evidence="22 23" key="1">
    <citation type="submission" date="2016-02" db="EMBL/GenBank/DDBJ databases">
        <title>Genome sequence of Marichromatium gracile YL-28, a purple sulfur bacterium.</title>
        <authorList>
            <person name="Zhao C."/>
            <person name="Hong X."/>
            <person name="Chen S."/>
            <person name="Yang S."/>
        </authorList>
    </citation>
    <scope>NUCLEOTIDE SEQUENCE [LARGE SCALE GENOMIC DNA]</scope>
    <source>
        <strain evidence="22 23">YL28</strain>
    </source>
</reference>
<dbReference type="SUPFAM" id="SSF47384">
    <property type="entry name" value="Homodimeric domain of signal transducing histidine kinase"/>
    <property type="match status" value="1"/>
</dbReference>
<accession>A0ABR5VMB2</accession>
<keyword evidence="10" id="KW-0902">Two-component regulatory system</keyword>
<gene>
    <name evidence="22" type="ORF">AY586_09940</name>
</gene>
<keyword evidence="9 15" id="KW-1133">Transmembrane helix</keyword>
<feature type="domain" description="CHASE" evidence="20">
    <location>
        <begin position="81"/>
        <end position="263"/>
    </location>
</feature>
<dbReference type="CDD" id="cd00088">
    <property type="entry name" value="HPT"/>
    <property type="match status" value="1"/>
</dbReference>
<dbReference type="InterPro" id="IPR001789">
    <property type="entry name" value="Sig_transdc_resp-reg_receiver"/>
</dbReference>
<evidence type="ECO:0000256" key="6">
    <source>
        <dbReference type="ARBA" id="ARBA00022692"/>
    </source>
</evidence>
<dbReference type="PROSITE" id="PS50894">
    <property type="entry name" value="HPT"/>
    <property type="match status" value="1"/>
</dbReference>
<evidence type="ECO:0000256" key="5">
    <source>
        <dbReference type="ARBA" id="ARBA00022553"/>
    </source>
</evidence>
<evidence type="ECO:0000259" key="17">
    <source>
        <dbReference type="PROSITE" id="PS50110"/>
    </source>
</evidence>
<evidence type="ECO:0000256" key="4">
    <source>
        <dbReference type="ARBA" id="ARBA00022475"/>
    </source>
</evidence>
<sequence length="1361" mass="150994">MVTSRLRRLAATIPLYLPLLLLAAGLALAVVVHTQLANENETTKRERFAFLVERVVDQLQDRMRIYEYGLRGARGAIISAGGDRVRLAEFRRYMASREHQREFPGSRGYGYISRVPPEQVAAFIARIRRDGRPEFDIRQLHAHDGERFVIQIIEPLEHNHEAIGLDIASESNRRQAAINAMRSGQPTLTAPITLVQASGKRLRSFLLLLALSEPVSAGDDKATPTVVGWAYTALVIDEVLADFDFRGNEFSLTLTDLGDNERAERFYSSPGSDTPIIGDLVARHTIAVYGRRWQIEIKVLPAFLDNLNLRDPQHVAGLIALFSALISGLLWIYLDNTRKRLQTAESRGRLAAIIESTDDAIIGQGLDDRVVSWNPAAERLFGYRAEEMIGRPPPKLDTKGNVEAWRTGLAQVRSGQTLRRFGIQHRHRDGRLIELAATISPVRNGDGGIIGLSYIVRDLSDYHRLEAQLRTTLSRMRLALDAAGIGIWEWQLDDNQLTWDQRMYAIYGLEQGHDGKPLDYTAWLSRIHPLDRPHVEERLRHQLLGEQTGELSFRIQHTSGEIRHIHSAALIERDQHGQPLQMVGINRDVTDKYKAEQALIDANRQLELKVGQRTHELLTLNERLREAVRQAEAATEAKSGFLANMSHEIRTPINAVLGLTYLLDQTALDDEQRRLVVKIHSASRALLALVNDILDFSKIEAGRLEVEHVPFSLGEVLENIATIMAPESGNHQVELIVGVPPKGVDTLYGDALRLQQVLTNLVSNALKFTEQGQVLVRVVRDESEPDQLRLHFSVKDTGIGIAPDKLQAIFQAFTQADTSTTRRFGGSGLGLAICRRLVEAMGGTLGATSEVGQGSEFWFTLPYTAAPTISQRPPLPRCNVLVVDDNEAARATLKACARTLGWDSMTASSGEEALALLFDRQPGSSPFDLLLIDWRMPGMDGIETVRIARDTLPSEQMPRVIMATAYGREHELATEIDALIHKPVTPSALYNAMQQIEQPTTRQPAGSATTPPAHQEPRLQEVRLLVVDDSEINREVARTILEGEGAEVHEAAHGREAVDWVEQHPQGVDLVLMDIQMPVMDGYMATREIRERLALPQLPVIALTAGAFQPQREAALAAGMDDFLPKPFDVDQMIATIRSHLGRIPTNGKGIEPPAPSHHDTEGSLPLLDSAEAMTRWRNATVYTTNLHRFGDEYANTGSKLHRLEESGDRNTIATLTHKLKGAAGNLGLKALQQAATELETAAHSGMSEQTRSAIDQLTRTMTASLHAIAEHIEQHPPPAAAAKKRSPRSEAETDALVQQLLEALDRDDPAMVRPLLDSLEPRIAPDLLAPIRDRLEAFDFRAAETATRRLIETLDTTLDG</sequence>
<dbReference type="Gene3D" id="3.30.565.10">
    <property type="entry name" value="Histidine kinase-like ATPase, C-terminal domain"/>
    <property type="match status" value="1"/>
</dbReference>
<dbReference type="Gene3D" id="3.40.50.2300">
    <property type="match status" value="2"/>
</dbReference>
<evidence type="ECO:0000256" key="1">
    <source>
        <dbReference type="ARBA" id="ARBA00000085"/>
    </source>
</evidence>
<dbReference type="InterPro" id="IPR013767">
    <property type="entry name" value="PAS_fold"/>
</dbReference>
<evidence type="ECO:0000256" key="7">
    <source>
        <dbReference type="ARBA" id="ARBA00022741"/>
    </source>
</evidence>
<dbReference type="SMART" id="SM00086">
    <property type="entry name" value="PAC"/>
    <property type="match status" value="2"/>
</dbReference>
<dbReference type="EC" id="2.7.13.3" evidence="3"/>
<dbReference type="InterPro" id="IPR000700">
    <property type="entry name" value="PAS-assoc_C"/>
</dbReference>
<dbReference type="CDD" id="cd00130">
    <property type="entry name" value="PAS"/>
    <property type="match status" value="2"/>
</dbReference>
<dbReference type="Pfam" id="PF08447">
    <property type="entry name" value="PAS_3"/>
    <property type="match status" value="1"/>
</dbReference>
<dbReference type="SMART" id="SM00091">
    <property type="entry name" value="PAS"/>
    <property type="match status" value="2"/>
</dbReference>
<dbReference type="Pfam" id="PF00989">
    <property type="entry name" value="PAS"/>
    <property type="match status" value="1"/>
</dbReference>
<evidence type="ECO:0000256" key="13">
    <source>
        <dbReference type="PROSITE-ProRule" id="PRU00169"/>
    </source>
</evidence>
<evidence type="ECO:0000259" key="20">
    <source>
        <dbReference type="PROSITE" id="PS50839"/>
    </source>
</evidence>
<dbReference type="InterPro" id="IPR003661">
    <property type="entry name" value="HisK_dim/P_dom"/>
</dbReference>
<dbReference type="Gene3D" id="3.30.450.350">
    <property type="entry name" value="CHASE domain"/>
    <property type="match status" value="1"/>
</dbReference>
<feature type="modified residue" description="Phosphohistidine" evidence="12">
    <location>
        <position position="1218"/>
    </location>
</feature>
<comment type="subcellular location">
    <subcellularLocation>
        <location evidence="2">Cell membrane</location>
        <topology evidence="2">Multi-pass membrane protein</topology>
    </subcellularLocation>
</comment>
<dbReference type="PROSITE" id="PS50113">
    <property type="entry name" value="PAC"/>
    <property type="match status" value="2"/>
</dbReference>
<proteinExistence type="predicted"/>
<feature type="compositionally biased region" description="Polar residues" evidence="14">
    <location>
        <begin position="997"/>
        <end position="1012"/>
    </location>
</feature>
<dbReference type="PANTHER" id="PTHR45339">
    <property type="entry name" value="HYBRID SIGNAL TRANSDUCTION HISTIDINE KINASE J"/>
    <property type="match status" value="1"/>
</dbReference>
<evidence type="ECO:0000259" key="16">
    <source>
        <dbReference type="PROSITE" id="PS50109"/>
    </source>
</evidence>
<dbReference type="SMART" id="SM00448">
    <property type="entry name" value="REC"/>
    <property type="match status" value="2"/>
</dbReference>
<organism evidence="22 23">
    <name type="scientific">Marichromatium gracile</name>
    <name type="common">Chromatium gracile</name>
    <dbReference type="NCBI Taxonomy" id="1048"/>
    <lineage>
        <taxon>Bacteria</taxon>
        <taxon>Pseudomonadati</taxon>
        <taxon>Pseudomonadota</taxon>
        <taxon>Gammaproteobacteria</taxon>
        <taxon>Chromatiales</taxon>
        <taxon>Chromatiaceae</taxon>
        <taxon>Marichromatium</taxon>
    </lineage>
</organism>
<dbReference type="InterPro" id="IPR036097">
    <property type="entry name" value="HisK_dim/P_sf"/>
</dbReference>
<feature type="modified residue" description="4-aspartylphosphate" evidence="13">
    <location>
        <position position="933"/>
    </location>
</feature>
<keyword evidence="4" id="KW-1003">Cell membrane</keyword>
<dbReference type="Pfam" id="PF00512">
    <property type="entry name" value="HisKA"/>
    <property type="match status" value="1"/>
</dbReference>
<evidence type="ECO:0000259" key="19">
    <source>
        <dbReference type="PROSITE" id="PS50113"/>
    </source>
</evidence>
<dbReference type="SMART" id="SM00387">
    <property type="entry name" value="HATPase_c"/>
    <property type="match status" value="1"/>
</dbReference>
<dbReference type="InterPro" id="IPR001610">
    <property type="entry name" value="PAC"/>
</dbReference>
<evidence type="ECO:0000256" key="14">
    <source>
        <dbReference type="SAM" id="MobiDB-lite"/>
    </source>
</evidence>
<dbReference type="InterPro" id="IPR036641">
    <property type="entry name" value="HPT_dom_sf"/>
</dbReference>
<dbReference type="InterPro" id="IPR003594">
    <property type="entry name" value="HATPase_dom"/>
</dbReference>
<dbReference type="EMBL" id="LSYU01000034">
    <property type="protein sequence ID" value="KXX65373.1"/>
    <property type="molecule type" value="Genomic_DNA"/>
</dbReference>
<dbReference type="Gene3D" id="1.10.287.130">
    <property type="match status" value="1"/>
</dbReference>
<evidence type="ECO:0000259" key="18">
    <source>
        <dbReference type="PROSITE" id="PS50112"/>
    </source>
</evidence>